<sequence>MKTWLVRTDDVDYDLYRAAVIRTFSKEKAEKIAWAAFTQHPWQSVGDVDSIDVNQLDFKGYGRGASLQHWHATEINLDKEGIILADFNAG</sequence>
<evidence type="ECO:0000313" key="1">
    <source>
        <dbReference type="EMBL" id="MDT6988836.1"/>
    </source>
</evidence>
<dbReference type="EMBL" id="JAVLAQ010000001">
    <property type="protein sequence ID" value="MDT6988836.1"/>
    <property type="molecule type" value="Genomic_DNA"/>
</dbReference>
<dbReference type="RefSeq" id="WP_209042067.1">
    <property type="nucleotide sequence ID" value="NZ_JAGHKR010000010.1"/>
</dbReference>
<evidence type="ECO:0000313" key="2">
    <source>
        <dbReference type="Proteomes" id="UP001267003"/>
    </source>
</evidence>
<organism evidence="1 2">
    <name type="scientific">Lactiplantibacillus pentosus</name>
    <name type="common">Lactobacillus pentosus</name>
    <dbReference type="NCBI Taxonomy" id="1589"/>
    <lineage>
        <taxon>Bacteria</taxon>
        <taxon>Bacillati</taxon>
        <taxon>Bacillota</taxon>
        <taxon>Bacilli</taxon>
        <taxon>Lactobacillales</taxon>
        <taxon>Lactobacillaceae</taxon>
        <taxon>Lactiplantibacillus</taxon>
    </lineage>
</organism>
<name>A0AAW8VSS9_LACPE</name>
<gene>
    <name evidence="1" type="ORF">RI536_01780</name>
</gene>
<reference evidence="1" key="1">
    <citation type="submission" date="2023-08" db="EMBL/GenBank/DDBJ databases">
        <authorList>
            <person name="Page C.A."/>
            <person name="Perez-Diaz I.M."/>
        </authorList>
    </citation>
    <scope>NUCLEOTIDE SEQUENCE</scope>
    <source>
        <strain evidence="1">7.8.46</strain>
    </source>
</reference>
<accession>A0AAW8VSS9</accession>
<protein>
    <submittedName>
        <fullName evidence="1">Uncharacterized protein</fullName>
    </submittedName>
</protein>
<comment type="caution">
    <text evidence="1">The sequence shown here is derived from an EMBL/GenBank/DDBJ whole genome shotgun (WGS) entry which is preliminary data.</text>
</comment>
<dbReference type="AlphaFoldDB" id="A0AAW8VSS9"/>
<proteinExistence type="predicted"/>
<dbReference type="Proteomes" id="UP001267003">
    <property type="component" value="Unassembled WGS sequence"/>
</dbReference>